<name>A0A1J1IL29_9DIPT</name>
<keyword evidence="5" id="KW-0378">Hydrolase</keyword>
<dbReference type="Proteomes" id="UP000183832">
    <property type="component" value="Unassembled WGS sequence"/>
</dbReference>
<evidence type="ECO:0000256" key="1">
    <source>
        <dbReference type="ARBA" id="ARBA00001231"/>
    </source>
</evidence>
<dbReference type="Gene3D" id="3.20.20.80">
    <property type="entry name" value="Glycosidases"/>
    <property type="match status" value="1"/>
</dbReference>
<evidence type="ECO:0000259" key="6">
    <source>
        <dbReference type="Pfam" id="PF00728"/>
    </source>
</evidence>
<protein>
    <recommendedName>
        <fullName evidence="3">beta-N-acetylhexosaminidase</fullName>
        <ecNumber evidence="3">3.2.1.52</ecNumber>
    </recommendedName>
</protein>
<dbReference type="InterPro" id="IPR015883">
    <property type="entry name" value="Glyco_hydro_20_cat"/>
</dbReference>
<dbReference type="PANTHER" id="PTHR21040">
    <property type="entry name" value="BCDNA.GH04120"/>
    <property type="match status" value="1"/>
</dbReference>
<dbReference type="SUPFAM" id="SSF51445">
    <property type="entry name" value="(Trans)glycosidases"/>
    <property type="match status" value="1"/>
</dbReference>
<organism evidence="7 8">
    <name type="scientific">Clunio marinus</name>
    <dbReference type="NCBI Taxonomy" id="568069"/>
    <lineage>
        <taxon>Eukaryota</taxon>
        <taxon>Metazoa</taxon>
        <taxon>Ecdysozoa</taxon>
        <taxon>Arthropoda</taxon>
        <taxon>Hexapoda</taxon>
        <taxon>Insecta</taxon>
        <taxon>Pterygota</taxon>
        <taxon>Neoptera</taxon>
        <taxon>Endopterygota</taxon>
        <taxon>Diptera</taxon>
        <taxon>Nematocera</taxon>
        <taxon>Chironomoidea</taxon>
        <taxon>Chironomidae</taxon>
        <taxon>Clunio</taxon>
    </lineage>
</organism>
<evidence type="ECO:0000256" key="4">
    <source>
        <dbReference type="ARBA" id="ARBA00022729"/>
    </source>
</evidence>
<comment type="catalytic activity">
    <reaction evidence="1">
        <text>Hydrolysis of terminal non-reducing N-acetyl-D-hexosamine residues in N-acetyl-beta-D-hexosaminides.</text>
        <dbReference type="EC" id="3.2.1.52"/>
    </reaction>
</comment>
<evidence type="ECO:0000313" key="8">
    <source>
        <dbReference type="Proteomes" id="UP000183832"/>
    </source>
</evidence>
<dbReference type="STRING" id="568069.A0A1J1IL29"/>
<dbReference type="EC" id="3.2.1.52" evidence="3"/>
<keyword evidence="4" id="KW-0732">Signal</keyword>
<sequence>MLSRKLHKGLMHSRFLMFVWRKKLLLFATGILMVMAILVWGFVYSSHVNHDDTNKGLSIKELILDNKHSSLLFKLGVGGRESSYNNEPIRFFKPTLSNLYSIGKKEKYFKDWNKILLDKDEKERLDSFGVISHDDLARRKIADEMKIAVDKQTKYESQLKKMGIPVIVGLGPTNRHPPPENRLVHFDLKGAPLKTSYFLKILPMLKALGATGIILEYEDMFPYNGILSSIAAKNAYSKKNLLEILQAANALDLNVIPLVQTFGHLEFVLKLKEFSQLREVSESPQSLCPSLNSSFTFINELLTQVVEFHTLTQLQQNMILKRKDDTYKSIPKLTHIHIGCDEVYQLGECPRCRDKVHDQLFLDHVYNVASIIKRKWPELNVIIWDDQIRQISLETLKNSAIGKIVEPMIWVYAEDIYKFIQSQTWDKYAQVFPTAWVAGAFKGAFGETLMIPSGRRHLENTLRWLAIIQGEGARFHQGMKGIALTGWSRYDHFSVLCELSPAAIPSLAVCLHTASTGYFEVDSKTNPIIPALTCPDAPSDRYLWLDMQKDPNLGAFSRCIFPGSSIFRYINRLSSLVTEAREYIDSIKFSRGWLSDYNIRHNFSSPTRILELLEDQPRLQASLTNLARSLAENMEEIYDHWTIGEYIEQRIYPLINELKNLEKVGDSLRMRKVFPIRPLPYLEKYLKELGITQKTPEN</sequence>
<evidence type="ECO:0000256" key="3">
    <source>
        <dbReference type="ARBA" id="ARBA00012663"/>
    </source>
</evidence>
<dbReference type="PANTHER" id="PTHR21040:SF8">
    <property type="entry name" value="BCDNA.GH04120"/>
    <property type="match status" value="1"/>
</dbReference>
<dbReference type="CDD" id="cd06565">
    <property type="entry name" value="GH20_GcnA-like"/>
    <property type="match status" value="1"/>
</dbReference>
<evidence type="ECO:0000256" key="5">
    <source>
        <dbReference type="ARBA" id="ARBA00022801"/>
    </source>
</evidence>
<feature type="domain" description="Glycoside hydrolase family 20 catalytic" evidence="6">
    <location>
        <begin position="231"/>
        <end position="394"/>
    </location>
</feature>
<dbReference type="InterPro" id="IPR017853">
    <property type="entry name" value="GH"/>
</dbReference>
<gene>
    <name evidence="7" type="primary">putative Hexosaminidase D</name>
    <name evidence="7" type="ORF">CLUMA_CG012483</name>
</gene>
<accession>A0A1J1IL29</accession>
<comment type="similarity">
    <text evidence="2">Belongs to the glycosyl hydrolase 20 family.</text>
</comment>
<evidence type="ECO:0000256" key="2">
    <source>
        <dbReference type="ARBA" id="ARBA00006285"/>
    </source>
</evidence>
<reference evidence="7 8" key="1">
    <citation type="submission" date="2015-04" db="EMBL/GenBank/DDBJ databases">
        <authorList>
            <person name="Syromyatnikov M.Y."/>
            <person name="Popov V.N."/>
        </authorList>
    </citation>
    <scope>NUCLEOTIDE SEQUENCE [LARGE SCALE GENOMIC DNA]</scope>
</reference>
<dbReference type="GO" id="GO:0004563">
    <property type="term" value="F:beta-N-acetylhexosaminidase activity"/>
    <property type="evidence" value="ECO:0007669"/>
    <property type="project" value="UniProtKB-EC"/>
</dbReference>
<dbReference type="AlphaFoldDB" id="A0A1J1IL29"/>
<dbReference type="InterPro" id="IPR038901">
    <property type="entry name" value="HEXDC-like"/>
</dbReference>
<dbReference type="OrthoDB" id="10023921at2759"/>
<evidence type="ECO:0000313" key="7">
    <source>
        <dbReference type="EMBL" id="CRK99169.1"/>
    </source>
</evidence>
<dbReference type="EMBL" id="CVRI01000049">
    <property type="protein sequence ID" value="CRK99169.1"/>
    <property type="molecule type" value="Genomic_DNA"/>
</dbReference>
<dbReference type="GO" id="GO:0005975">
    <property type="term" value="P:carbohydrate metabolic process"/>
    <property type="evidence" value="ECO:0007669"/>
    <property type="project" value="InterPro"/>
</dbReference>
<dbReference type="Pfam" id="PF00728">
    <property type="entry name" value="Glyco_hydro_20"/>
    <property type="match status" value="1"/>
</dbReference>
<keyword evidence="8" id="KW-1185">Reference proteome</keyword>
<proteinExistence type="inferred from homology"/>